<comment type="caution">
    <text evidence="3">The sequence shown here is derived from an EMBL/GenBank/DDBJ whole genome shotgun (WGS) entry which is preliminary data.</text>
</comment>
<dbReference type="GO" id="GO:0005044">
    <property type="term" value="F:scavenger receptor activity"/>
    <property type="evidence" value="ECO:0007669"/>
    <property type="project" value="InterPro"/>
</dbReference>
<feature type="domain" description="Laminin EGF-like" evidence="2">
    <location>
        <begin position="152"/>
        <end position="184"/>
    </location>
</feature>
<dbReference type="Proteomes" id="UP000678393">
    <property type="component" value="Unassembled WGS sequence"/>
</dbReference>
<sequence>TQCPEGSFGLECDQSCGCAEDEICNIVSGVCAAGCANRKRYGFNCIRTCSTNCFLEACFYRTGMCLQCQDGYGGPFCDTDCQPGTFGQRCASNCSKHCRETCNIHNGECSCHAPYRGPQCTECPPGTFGPNCTDVCPTSCKNHKCHQVSGMCLSCTGGRFGPFCQDCPNGLYGRGCYRTCSVYCLKRTCESTSGNCPVCTDGYTGPQCIGTCLFV</sequence>
<dbReference type="InterPro" id="IPR042635">
    <property type="entry name" value="MEGF10/SREC1/2-like"/>
</dbReference>
<evidence type="ECO:0000256" key="1">
    <source>
        <dbReference type="ARBA" id="ARBA00022536"/>
    </source>
</evidence>
<dbReference type="PANTHER" id="PTHR24043">
    <property type="entry name" value="SCAVENGER RECEPTOR CLASS F"/>
    <property type="match status" value="1"/>
</dbReference>
<accession>A0A8S3Z0U4</accession>
<dbReference type="OrthoDB" id="6108566at2759"/>
<organism evidence="3 4">
    <name type="scientific">Candidula unifasciata</name>
    <dbReference type="NCBI Taxonomy" id="100452"/>
    <lineage>
        <taxon>Eukaryota</taxon>
        <taxon>Metazoa</taxon>
        <taxon>Spiralia</taxon>
        <taxon>Lophotrochozoa</taxon>
        <taxon>Mollusca</taxon>
        <taxon>Gastropoda</taxon>
        <taxon>Heterobranchia</taxon>
        <taxon>Euthyneura</taxon>
        <taxon>Panpulmonata</taxon>
        <taxon>Eupulmonata</taxon>
        <taxon>Stylommatophora</taxon>
        <taxon>Helicina</taxon>
        <taxon>Helicoidea</taxon>
        <taxon>Geomitridae</taxon>
        <taxon>Candidula</taxon>
    </lineage>
</organism>
<dbReference type="AlphaFoldDB" id="A0A8S3Z0U4"/>
<dbReference type="PROSITE" id="PS01248">
    <property type="entry name" value="EGF_LAM_1"/>
    <property type="match status" value="1"/>
</dbReference>
<protein>
    <recommendedName>
        <fullName evidence="2">Laminin EGF-like domain-containing protein</fullName>
    </recommendedName>
</protein>
<evidence type="ECO:0000313" key="3">
    <source>
        <dbReference type="EMBL" id="CAG5123093.1"/>
    </source>
</evidence>
<keyword evidence="4" id="KW-1185">Reference proteome</keyword>
<proteinExistence type="predicted"/>
<dbReference type="Gene3D" id="2.170.300.10">
    <property type="entry name" value="Tie2 ligand-binding domain superfamily"/>
    <property type="match status" value="1"/>
</dbReference>
<evidence type="ECO:0000259" key="2">
    <source>
        <dbReference type="PROSITE" id="PS01248"/>
    </source>
</evidence>
<dbReference type="PANTHER" id="PTHR24043:SF8">
    <property type="entry name" value="EGF-LIKE DOMAIN-CONTAINING PROTEIN"/>
    <property type="match status" value="1"/>
</dbReference>
<dbReference type="Pfam" id="PF00053">
    <property type="entry name" value="EGF_laminin"/>
    <property type="match status" value="1"/>
</dbReference>
<evidence type="ECO:0000313" key="4">
    <source>
        <dbReference type="Proteomes" id="UP000678393"/>
    </source>
</evidence>
<dbReference type="EMBL" id="CAJHNH020001446">
    <property type="protein sequence ID" value="CAG5123093.1"/>
    <property type="molecule type" value="Genomic_DNA"/>
</dbReference>
<dbReference type="InterPro" id="IPR002049">
    <property type="entry name" value="LE_dom"/>
</dbReference>
<name>A0A8S3Z0U4_9EUPU</name>
<keyword evidence="1" id="KW-0245">EGF-like domain</keyword>
<dbReference type="InterPro" id="IPR009030">
    <property type="entry name" value="Growth_fac_rcpt_cys_sf"/>
</dbReference>
<gene>
    <name evidence="3" type="ORF">CUNI_LOCUS8651</name>
</gene>
<dbReference type="InterPro" id="IPR000742">
    <property type="entry name" value="EGF"/>
</dbReference>
<dbReference type="SUPFAM" id="SSF57184">
    <property type="entry name" value="Growth factor receptor domain"/>
    <property type="match status" value="1"/>
</dbReference>
<dbReference type="SMART" id="SM00181">
    <property type="entry name" value="EGF"/>
    <property type="match status" value="3"/>
</dbReference>
<feature type="non-terminal residue" evidence="3">
    <location>
        <position position="1"/>
    </location>
</feature>
<reference evidence="3" key="1">
    <citation type="submission" date="2021-04" db="EMBL/GenBank/DDBJ databases">
        <authorList>
            <consortium name="Molecular Ecology Group"/>
        </authorList>
    </citation>
    <scope>NUCLEOTIDE SEQUENCE</scope>
</reference>